<evidence type="ECO:0000256" key="2">
    <source>
        <dbReference type="ARBA" id="ARBA00022692"/>
    </source>
</evidence>
<dbReference type="Gene3D" id="1.20.144.10">
    <property type="entry name" value="Phosphatidic acid phosphatase type 2/haloperoxidase"/>
    <property type="match status" value="1"/>
</dbReference>
<keyword evidence="8" id="KW-1185">Reference proteome</keyword>
<dbReference type="OrthoDB" id="9775789at2"/>
<feature type="transmembrane region" description="Helical" evidence="5">
    <location>
        <begin position="246"/>
        <end position="265"/>
    </location>
</feature>
<protein>
    <submittedName>
        <fullName evidence="7">PAP2 superfamily protein</fullName>
    </submittedName>
</protein>
<feature type="transmembrane region" description="Helical" evidence="5">
    <location>
        <begin position="46"/>
        <end position="65"/>
    </location>
</feature>
<reference evidence="7 8" key="1">
    <citation type="submission" date="2018-07" db="EMBL/GenBank/DDBJ databases">
        <title>Genomic Encyclopedia of Type Strains, Phase IV (KMG-IV): sequencing the most valuable type-strain genomes for metagenomic binning, comparative biology and taxonomic classification.</title>
        <authorList>
            <person name="Goeker M."/>
        </authorList>
    </citation>
    <scope>NUCLEOTIDE SEQUENCE [LARGE SCALE GENOMIC DNA]</scope>
    <source>
        <strain evidence="7 8">DSM 103736</strain>
    </source>
</reference>
<feature type="transmembrane region" description="Helical" evidence="5">
    <location>
        <begin position="21"/>
        <end position="40"/>
    </location>
</feature>
<dbReference type="InterPro" id="IPR026841">
    <property type="entry name" value="Aur1/Ipt1"/>
</dbReference>
<dbReference type="GO" id="GO:0016020">
    <property type="term" value="C:membrane"/>
    <property type="evidence" value="ECO:0007669"/>
    <property type="project" value="UniProtKB-SubCell"/>
</dbReference>
<feature type="transmembrane region" description="Helical" evidence="5">
    <location>
        <begin position="163"/>
        <end position="182"/>
    </location>
</feature>
<proteinExistence type="predicted"/>
<dbReference type="Proteomes" id="UP000254848">
    <property type="component" value="Unassembled WGS sequence"/>
</dbReference>
<feature type="domain" description="Inositolphosphotransferase Aur1/Ipt1" evidence="6">
    <location>
        <begin position="126"/>
        <end position="282"/>
    </location>
</feature>
<dbReference type="AlphaFoldDB" id="A0A370R2S8"/>
<evidence type="ECO:0000259" key="6">
    <source>
        <dbReference type="Pfam" id="PF14378"/>
    </source>
</evidence>
<feature type="transmembrane region" description="Helical" evidence="5">
    <location>
        <begin position="221"/>
        <end position="239"/>
    </location>
</feature>
<dbReference type="EMBL" id="QRAP01000001">
    <property type="protein sequence ID" value="RDK96737.1"/>
    <property type="molecule type" value="Genomic_DNA"/>
</dbReference>
<dbReference type="PANTHER" id="PTHR31310">
    <property type="match status" value="1"/>
</dbReference>
<accession>A0A370R2S8</accession>
<evidence type="ECO:0000256" key="4">
    <source>
        <dbReference type="ARBA" id="ARBA00023136"/>
    </source>
</evidence>
<name>A0A370R2S8_9GAMM</name>
<evidence type="ECO:0000313" key="8">
    <source>
        <dbReference type="Proteomes" id="UP000254848"/>
    </source>
</evidence>
<keyword evidence="2 5" id="KW-0812">Transmembrane</keyword>
<organism evidence="7 8">
    <name type="scientific">Enterobacillus tribolii</name>
    <dbReference type="NCBI Taxonomy" id="1487935"/>
    <lineage>
        <taxon>Bacteria</taxon>
        <taxon>Pseudomonadati</taxon>
        <taxon>Pseudomonadota</taxon>
        <taxon>Gammaproteobacteria</taxon>
        <taxon>Enterobacterales</taxon>
        <taxon>Hafniaceae</taxon>
        <taxon>Enterobacillus</taxon>
    </lineage>
</organism>
<feature type="transmembrane region" description="Helical" evidence="5">
    <location>
        <begin position="271"/>
        <end position="291"/>
    </location>
</feature>
<comment type="caution">
    <text evidence="7">The sequence shown here is derived from an EMBL/GenBank/DDBJ whole genome shotgun (WGS) entry which is preliminary data.</text>
</comment>
<feature type="transmembrane region" description="Helical" evidence="5">
    <location>
        <begin position="133"/>
        <end position="154"/>
    </location>
</feature>
<evidence type="ECO:0000256" key="5">
    <source>
        <dbReference type="SAM" id="Phobius"/>
    </source>
</evidence>
<dbReference type="Pfam" id="PF14378">
    <property type="entry name" value="PAP2_3"/>
    <property type="match status" value="1"/>
</dbReference>
<evidence type="ECO:0000256" key="3">
    <source>
        <dbReference type="ARBA" id="ARBA00022989"/>
    </source>
</evidence>
<dbReference type="RefSeq" id="WP_115456529.1">
    <property type="nucleotide sequence ID" value="NZ_QRAP01000001.1"/>
</dbReference>
<dbReference type="InterPro" id="IPR052185">
    <property type="entry name" value="IPC_Synthase-Related"/>
</dbReference>
<keyword evidence="3 5" id="KW-1133">Transmembrane helix</keyword>
<gene>
    <name evidence="7" type="ORF">C8D90_101173</name>
</gene>
<feature type="transmembrane region" description="Helical" evidence="5">
    <location>
        <begin position="77"/>
        <end position="98"/>
    </location>
</feature>
<dbReference type="PANTHER" id="PTHR31310:SF7">
    <property type="entry name" value="PA-PHOSPHATASE RELATED-FAMILY PROTEIN DDB_G0268928"/>
    <property type="match status" value="1"/>
</dbReference>
<evidence type="ECO:0000256" key="1">
    <source>
        <dbReference type="ARBA" id="ARBA00004141"/>
    </source>
</evidence>
<sequence>MSLVMKNSSFLGSAYQNRPSYWIYFTLIALIIGLGIYSTWKINDAQFIAPIVAGTVVWLMLLRAMRSSSLRWRNWTGVLQFAVSWLVFPLFKAIQLAMPRSADANLLAMDRGLFGVGVPELLLGWERVWLSELMSLCYFSFYFIILIPVVVYAFRRYDPAGRGFFYGLMLMYLFGFIGYLLVPAAGPYAAFPEVFPYPPQGGWMTGLMTGLVARGGTGMDVFPSLHCGISLFVLGYLVMQRHYGSALLLSPLVAGVILATLYLRYHYGIDLLAGALLAVLVLGWLRSSGFASRKNPIRMK</sequence>
<comment type="subcellular location">
    <subcellularLocation>
        <location evidence="1">Membrane</location>
        <topology evidence="1">Multi-pass membrane protein</topology>
    </subcellularLocation>
</comment>
<keyword evidence="4 5" id="KW-0472">Membrane</keyword>
<evidence type="ECO:0000313" key="7">
    <source>
        <dbReference type="EMBL" id="RDK96737.1"/>
    </source>
</evidence>